<comment type="caution">
    <text evidence="2">The sequence shown here is derived from an EMBL/GenBank/DDBJ whole genome shotgun (WGS) entry which is preliminary data.</text>
</comment>
<reference evidence="2" key="1">
    <citation type="submission" date="2021-02" db="EMBL/GenBank/DDBJ databases">
        <authorList>
            <person name="Dougan E. K."/>
            <person name="Rhodes N."/>
            <person name="Thang M."/>
            <person name="Chan C."/>
        </authorList>
    </citation>
    <scope>NUCLEOTIDE SEQUENCE</scope>
</reference>
<organism evidence="2 3">
    <name type="scientific">Symbiodinium natans</name>
    <dbReference type="NCBI Taxonomy" id="878477"/>
    <lineage>
        <taxon>Eukaryota</taxon>
        <taxon>Sar</taxon>
        <taxon>Alveolata</taxon>
        <taxon>Dinophyceae</taxon>
        <taxon>Suessiales</taxon>
        <taxon>Symbiodiniaceae</taxon>
        <taxon>Symbiodinium</taxon>
    </lineage>
</organism>
<protein>
    <submittedName>
        <fullName evidence="2">Prmt6 protein</fullName>
    </submittedName>
</protein>
<name>A0A812M6F3_9DINO</name>
<dbReference type="AlphaFoldDB" id="A0A812M6F3"/>
<evidence type="ECO:0000313" key="3">
    <source>
        <dbReference type="Proteomes" id="UP000604046"/>
    </source>
</evidence>
<dbReference type="InterPro" id="IPR029063">
    <property type="entry name" value="SAM-dependent_MTases_sf"/>
</dbReference>
<dbReference type="SUPFAM" id="SSF53335">
    <property type="entry name" value="S-adenosyl-L-methionine-dependent methyltransferases"/>
    <property type="match status" value="1"/>
</dbReference>
<dbReference type="InterPro" id="IPR025799">
    <property type="entry name" value="Arg_MeTrfase"/>
</dbReference>
<dbReference type="GO" id="GO:0042054">
    <property type="term" value="F:histone methyltransferase activity"/>
    <property type="evidence" value="ECO:0007669"/>
    <property type="project" value="TreeGrafter"/>
</dbReference>
<dbReference type="PANTHER" id="PTHR11006">
    <property type="entry name" value="PROTEIN ARGININE N-METHYLTRANSFERASE"/>
    <property type="match status" value="1"/>
</dbReference>
<dbReference type="GO" id="GO:0016274">
    <property type="term" value="F:protein-arginine N-methyltransferase activity"/>
    <property type="evidence" value="ECO:0007669"/>
    <property type="project" value="InterPro"/>
</dbReference>
<dbReference type="EMBL" id="CAJNDS010001435">
    <property type="protein sequence ID" value="CAE7259435.1"/>
    <property type="molecule type" value="Genomic_DNA"/>
</dbReference>
<dbReference type="OrthoDB" id="416412at2759"/>
<proteinExistence type="predicted"/>
<feature type="non-terminal residue" evidence="2">
    <location>
        <position position="1"/>
    </location>
</feature>
<dbReference type="CDD" id="cd02440">
    <property type="entry name" value="AdoMet_MTases"/>
    <property type="match status" value="1"/>
</dbReference>
<sequence length="101" mass="10961">MSDGCDALWDVSLHDLRAVYDPEMHLSMLRDSRRHQFYDQCLAKHVSELRGKVVIDVGAGTGILSALAVRGGAAQVHAVEALPELCKLIPKVLAGALPKEE</sequence>
<dbReference type="Proteomes" id="UP000604046">
    <property type="component" value="Unassembled WGS sequence"/>
</dbReference>
<dbReference type="Gene3D" id="3.40.50.150">
    <property type="entry name" value="Vaccinia Virus protein VP39"/>
    <property type="match status" value="1"/>
</dbReference>
<keyword evidence="3" id="KW-1185">Reference proteome</keyword>
<dbReference type="PANTHER" id="PTHR11006:SF4">
    <property type="entry name" value="PROTEIN ARGININE N-METHYLTRANSFERASE 7"/>
    <property type="match status" value="1"/>
</dbReference>
<keyword evidence="1" id="KW-0949">S-adenosyl-L-methionine</keyword>
<evidence type="ECO:0000256" key="1">
    <source>
        <dbReference type="ARBA" id="ARBA00022691"/>
    </source>
</evidence>
<gene>
    <name evidence="2" type="primary">prmt6</name>
    <name evidence="2" type="ORF">SNAT2548_LOCUS13521</name>
</gene>
<accession>A0A812M6F3</accession>
<evidence type="ECO:0000313" key="2">
    <source>
        <dbReference type="EMBL" id="CAE7259435.1"/>
    </source>
</evidence>